<dbReference type="HAMAP" id="MF_00182">
    <property type="entry name" value="Formyl_trans"/>
    <property type="match status" value="1"/>
</dbReference>
<comment type="similarity">
    <text evidence="1">Belongs to the Fmt family.</text>
</comment>
<dbReference type="EMBL" id="CAEZTU010000012">
    <property type="protein sequence ID" value="CAB4574252.1"/>
    <property type="molecule type" value="Genomic_DNA"/>
</dbReference>
<feature type="domain" description="Formyl transferase N-terminal" evidence="5">
    <location>
        <begin position="1"/>
        <end position="174"/>
    </location>
</feature>
<dbReference type="InterPro" id="IPR036477">
    <property type="entry name" value="Formyl_transf_N_sf"/>
</dbReference>
<keyword evidence="3" id="KW-0808">Transferase</keyword>
<name>A0A6J6ECU8_9ZZZZ</name>
<dbReference type="InterPro" id="IPR005794">
    <property type="entry name" value="Fmt"/>
</dbReference>
<evidence type="ECO:0000256" key="2">
    <source>
        <dbReference type="ARBA" id="ARBA00012261"/>
    </source>
</evidence>
<evidence type="ECO:0000256" key="4">
    <source>
        <dbReference type="ARBA" id="ARBA00022917"/>
    </source>
</evidence>
<dbReference type="CDD" id="cd08646">
    <property type="entry name" value="FMT_core_Met-tRNA-FMT_N"/>
    <property type="match status" value="1"/>
</dbReference>
<organism evidence="7">
    <name type="scientific">freshwater metagenome</name>
    <dbReference type="NCBI Taxonomy" id="449393"/>
    <lineage>
        <taxon>unclassified sequences</taxon>
        <taxon>metagenomes</taxon>
        <taxon>ecological metagenomes</taxon>
    </lineage>
</organism>
<reference evidence="7" key="1">
    <citation type="submission" date="2020-05" db="EMBL/GenBank/DDBJ databases">
        <authorList>
            <person name="Chiriac C."/>
            <person name="Salcher M."/>
            <person name="Ghai R."/>
            <person name="Kavagutti S V."/>
        </authorList>
    </citation>
    <scope>NUCLEOTIDE SEQUENCE</scope>
</reference>
<dbReference type="AlphaFoldDB" id="A0A6J6ECU8"/>
<accession>A0A6J6ECU8</accession>
<evidence type="ECO:0000313" key="7">
    <source>
        <dbReference type="EMBL" id="CAB4574252.1"/>
    </source>
</evidence>
<dbReference type="GO" id="GO:0004479">
    <property type="term" value="F:methionyl-tRNA formyltransferase activity"/>
    <property type="evidence" value="ECO:0007669"/>
    <property type="project" value="UniProtKB-EC"/>
</dbReference>
<dbReference type="Pfam" id="PF02911">
    <property type="entry name" value="Formyl_trans_C"/>
    <property type="match status" value="1"/>
</dbReference>
<protein>
    <recommendedName>
        <fullName evidence="2">methionyl-tRNA formyltransferase</fullName>
        <ecNumber evidence="2">2.1.2.9</ecNumber>
    </recommendedName>
</protein>
<dbReference type="SUPFAM" id="SSF50486">
    <property type="entry name" value="FMT C-terminal domain-like"/>
    <property type="match status" value="1"/>
</dbReference>
<dbReference type="PANTHER" id="PTHR11138:SF5">
    <property type="entry name" value="METHIONYL-TRNA FORMYLTRANSFERASE, MITOCHONDRIAL"/>
    <property type="match status" value="1"/>
</dbReference>
<feature type="domain" description="Formyl transferase C-terminal" evidence="6">
    <location>
        <begin position="202"/>
        <end position="298"/>
    </location>
</feature>
<dbReference type="NCBIfam" id="TIGR00460">
    <property type="entry name" value="fmt"/>
    <property type="match status" value="1"/>
</dbReference>
<dbReference type="InterPro" id="IPR011034">
    <property type="entry name" value="Formyl_transferase-like_C_sf"/>
</dbReference>
<sequence>MKLLFLGTPKTAVPILQAIIGSKHQVVGVISQPARKKGRGLIEEDSAVTKFAKENNIPVFTPEKFDKEFFDEKISGLGAQAGIVVAFGQIIAKDLLDVLKHGFINIHYSKLPKFRGAAPVQRSIMNGETSSAVTFFRIDEGLDTGQILKSISYEINENISSDDILDEMNELASSEISNLIEDLAEGNIELLDQVGESSVANKLNEDDMKIDWSRNAKTIKDLIRSGTGNLNAWTTFNGKKIKIKSCSPSDLEVNISSGSIVIKDKEVYVGCADGCLVLNQIIPEGKNLMTAFSWTNGLQDKNNIKFS</sequence>
<dbReference type="EC" id="2.1.2.9" evidence="2"/>
<proteinExistence type="inferred from homology"/>
<dbReference type="PANTHER" id="PTHR11138">
    <property type="entry name" value="METHIONYL-TRNA FORMYLTRANSFERASE"/>
    <property type="match status" value="1"/>
</dbReference>
<dbReference type="InterPro" id="IPR005793">
    <property type="entry name" value="Formyl_trans_C"/>
</dbReference>
<dbReference type="Gene3D" id="3.40.50.12230">
    <property type="match status" value="1"/>
</dbReference>
<evidence type="ECO:0000256" key="1">
    <source>
        <dbReference type="ARBA" id="ARBA00010699"/>
    </source>
</evidence>
<dbReference type="Pfam" id="PF00551">
    <property type="entry name" value="Formyl_trans_N"/>
    <property type="match status" value="1"/>
</dbReference>
<evidence type="ECO:0000259" key="6">
    <source>
        <dbReference type="Pfam" id="PF02911"/>
    </source>
</evidence>
<evidence type="ECO:0000256" key="3">
    <source>
        <dbReference type="ARBA" id="ARBA00022679"/>
    </source>
</evidence>
<evidence type="ECO:0000259" key="5">
    <source>
        <dbReference type="Pfam" id="PF00551"/>
    </source>
</evidence>
<dbReference type="InterPro" id="IPR002376">
    <property type="entry name" value="Formyl_transf_N"/>
</dbReference>
<dbReference type="InterPro" id="IPR041711">
    <property type="entry name" value="Met-tRNA-FMT_N"/>
</dbReference>
<dbReference type="GO" id="GO:0005829">
    <property type="term" value="C:cytosol"/>
    <property type="evidence" value="ECO:0007669"/>
    <property type="project" value="TreeGrafter"/>
</dbReference>
<gene>
    <name evidence="7" type="ORF">UFOPK1740_00459</name>
</gene>
<dbReference type="CDD" id="cd08704">
    <property type="entry name" value="Met_tRNA_FMT_C"/>
    <property type="match status" value="1"/>
</dbReference>
<dbReference type="SUPFAM" id="SSF53328">
    <property type="entry name" value="Formyltransferase"/>
    <property type="match status" value="1"/>
</dbReference>
<dbReference type="InterPro" id="IPR044135">
    <property type="entry name" value="Met-tRNA-FMT_C"/>
</dbReference>
<keyword evidence="4" id="KW-0648">Protein biosynthesis</keyword>